<gene>
    <name evidence="1" type="ORF">BVJ53_00135</name>
</gene>
<comment type="caution">
    <text evidence="1">The sequence shown here is derived from an EMBL/GenBank/DDBJ whole genome shotgun (WGS) entry which is preliminary data.</text>
</comment>
<dbReference type="EMBL" id="MSSM01000001">
    <property type="protein sequence ID" value="RXT30661.1"/>
    <property type="molecule type" value="Genomic_DNA"/>
</dbReference>
<organism evidence="1 2">
    <name type="scientific">Lacticaseibacillus chiayiensis</name>
    <dbReference type="NCBI Taxonomy" id="2100821"/>
    <lineage>
        <taxon>Bacteria</taxon>
        <taxon>Bacillati</taxon>
        <taxon>Bacillota</taxon>
        <taxon>Bacilli</taxon>
        <taxon>Lactobacillales</taxon>
        <taxon>Lactobacillaceae</taxon>
        <taxon>Lacticaseibacillus</taxon>
    </lineage>
</organism>
<sequence length="67" mass="7414">MLAKVPYASIYLPPFKFSSFRLRKCPNTAKPFLAITRSLAQKSACKGLGRNGLNPGHHAQGRLHSDF</sequence>
<evidence type="ECO:0000313" key="1">
    <source>
        <dbReference type="EMBL" id="RXT30661.1"/>
    </source>
</evidence>
<reference evidence="1 2" key="1">
    <citation type="submission" date="2017-01" db="EMBL/GenBank/DDBJ databases">
        <title>Lactobacillus chiayiensis sp. nov., a lactic acid bacterium isolated from compost.</title>
        <authorList>
            <person name="Huang C.-H."/>
        </authorList>
    </citation>
    <scope>NUCLEOTIDE SEQUENCE [LARGE SCALE GENOMIC DNA]</scope>
    <source>
        <strain evidence="2">chh01</strain>
    </source>
</reference>
<dbReference type="AlphaFoldDB" id="A0A4Q1UFY0"/>
<protein>
    <submittedName>
        <fullName evidence="1">Uncharacterized protein</fullName>
    </submittedName>
</protein>
<name>A0A4Q1UFY0_9LACO</name>
<dbReference type="NCBIfam" id="NF040509">
    <property type="entry name" value="Lacto_palin_RPT"/>
    <property type="match status" value="1"/>
</dbReference>
<accession>A0A4Q1UFY0</accession>
<evidence type="ECO:0000313" key="2">
    <source>
        <dbReference type="Proteomes" id="UP000290475"/>
    </source>
</evidence>
<dbReference type="Proteomes" id="UP000290475">
    <property type="component" value="Unassembled WGS sequence"/>
</dbReference>
<proteinExistence type="predicted"/>
<dbReference type="AntiFam" id="ANF00266">
    <property type="entry name" value="DNA repeat translations related to WP_020751851.1"/>
</dbReference>